<reference evidence="13 14" key="1">
    <citation type="submission" date="2024-08" db="EMBL/GenBank/DDBJ databases">
        <title>Whole-genome sequencing of halo(alkali)philic microorganisms from hypersaline lakes.</title>
        <authorList>
            <person name="Sorokin D.Y."/>
            <person name="Merkel A.Y."/>
            <person name="Messina E."/>
            <person name="Yakimov M."/>
        </authorList>
    </citation>
    <scope>NUCLEOTIDE SEQUENCE [LARGE SCALE GENOMIC DNA]</scope>
    <source>
        <strain evidence="13 14">Cl-TMA</strain>
    </source>
</reference>
<dbReference type="RefSeq" id="WP_373655187.1">
    <property type="nucleotide sequence ID" value="NZ_JBGUAW010000003.1"/>
</dbReference>
<evidence type="ECO:0000256" key="9">
    <source>
        <dbReference type="ARBA" id="ARBA00023027"/>
    </source>
</evidence>
<keyword evidence="6 11" id="KW-0548">Nucleotidyltransferase</keyword>
<dbReference type="NCBIfam" id="TIGR00125">
    <property type="entry name" value="cyt_tran_rel"/>
    <property type="match status" value="1"/>
</dbReference>
<evidence type="ECO:0000256" key="3">
    <source>
        <dbReference type="ARBA" id="ARBA00009014"/>
    </source>
</evidence>
<dbReference type="InterPro" id="IPR014729">
    <property type="entry name" value="Rossmann-like_a/b/a_fold"/>
</dbReference>
<comment type="pathway">
    <text evidence="2 11">Cofactor biosynthesis; NAD(+) biosynthesis; deamido-NAD(+) from nicotinate D-ribonucleotide: step 1/1.</text>
</comment>
<dbReference type="Gene3D" id="3.40.50.620">
    <property type="entry name" value="HUPs"/>
    <property type="match status" value="1"/>
</dbReference>
<dbReference type="GO" id="GO:0004515">
    <property type="term" value="F:nicotinate-nucleotide adenylyltransferase activity"/>
    <property type="evidence" value="ECO:0007669"/>
    <property type="project" value="UniProtKB-EC"/>
</dbReference>
<sequence>MEGTGPLLLLGGTFDPVHFGHLRPGEEVRQRVGAERVVLVPSGEPPHRTAPKTPAAHRLAMTRKAVSGHPTLGVLDWEAEASGPSYTVRTLEWLRERLGERPILIIIGSDAFTQLNHWHQWERMLELTHIAAVRRPGTSLEALDPELSGALEGRWTKDPAVLHERPAGSVMAFDVTRLDISATAIRTMVAAGESPRFLLPQQVEEYISAHGLYRQEP</sequence>
<evidence type="ECO:0000256" key="4">
    <source>
        <dbReference type="ARBA" id="ARBA00022642"/>
    </source>
</evidence>
<evidence type="ECO:0000256" key="7">
    <source>
        <dbReference type="ARBA" id="ARBA00022741"/>
    </source>
</evidence>
<evidence type="ECO:0000259" key="12">
    <source>
        <dbReference type="Pfam" id="PF01467"/>
    </source>
</evidence>
<evidence type="ECO:0000256" key="8">
    <source>
        <dbReference type="ARBA" id="ARBA00022840"/>
    </source>
</evidence>
<protein>
    <recommendedName>
        <fullName evidence="11">Probable nicotinate-nucleotide adenylyltransferase</fullName>
        <ecNumber evidence="11">2.7.7.18</ecNumber>
    </recommendedName>
    <alternativeName>
        <fullName evidence="11">Deamido-NAD(+) diphosphorylase</fullName>
    </alternativeName>
    <alternativeName>
        <fullName evidence="11">Deamido-NAD(+) pyrophosphorylase</fullName>
    </alternativeName>
    <alternativeName>
        <fullName evidence="11">Nicotinate mononucleotide adenylyltransferase</fullName>
        <shortName evidence="11">NaMN adenylyltransferase</shortName>
    </alternativeName>
</protein>
<dbReference type="Pfam" id="PF01467">
    <property type="entry name" value="CTP_transf_like"/>
    <property type="match status" value="1"/>
</dbReference>
<dbReference type="EC" id="2.7.7.18" evidence="11"/>
<evidence type="ECO:0000313" key="14">
    <source>
        <dbReference type="Proteomes" id="UP001575181"/>
    </source>
</evidence>
<dbReference type="SUPFAM" id="SSF52374">
    <property type="entry name" value="Nucleotidylyl transferase"/>
    <property type="match status" value="1"/>
</dbReference>
<organism evidence="13 14">
    <name type="scientific">Thiohalorhabdus methylotrophus</name>
    <dbReference type="NCBI Taxonomy" id="3242694"/>
    <lineage>
        <taxon>Bacteria</taxon>
        <taxon>Pseudomonadati</taxon>
        <taxon>Pseudomonadota</taxon>
        <taxon>Gammaproteobacteria</taxon>
        <taxon>Thiohalorhabdales</taxon>
        <taxon>Thiohalorhabdaceae</taxon>
        <taxon>Thiohalorhabdus</taxon>
    </lineage>
</organism>
<evidence type="ECO:0000256" key="10">
    <source>
        <dbReference type="ARBA" id="ARBA00048721"/>
    </source>
</evidence>
<feature type="domain" description="Cytidyltransferase-like" evidence="12">
    <location>
        <begin position="9"/>
        <end position="187"/>
    </location>
</feature>
<comment type="function">
    <text evidence="1 11">Catalyzes the reversible adenylation of nicotinate mononucleotide (NaMN) to nicotinic acid adenine dinucleotide (NaAD).</text>
</comment>
<dbReference type="NCBIfam" id="NF000839">
    <property type="entry name" value="PRK00071.1-1"/>
    <property type="match status" value="1"/>
</dbReference>
<evidence type="ECO:0000313" key="13">
    <source>
        <dbReference type="EMBL" id="MFA9460404.1"/>
    </source>
</evidence>
<comment type="caution">
    <text evidence="13">The sequence shown here is derived from an EMBL/GenBank/DDBJ whole genome shotgun (WGS) entry which is preliminary data.</text>
</comment>
<keyword evidence="14" id="KW-1185">Reference proteome</keyword>
<name>A0ABV4TUW0_9GAMM</name>
<proteinExistence type="inferred from homology"/>
<dbReference type="CDD" id="cd02165">
    <property type="entry name" value="NMNAT"/>
    <property type="match status" value="1"/>
</dbReference>
<dbReference type="InterPro" id="IPR004821">
    <property type="entry name" value="Cyt_trans-like"/>
</dbReference>
<dbReference type="PANTHER" id="PTHR39321">
    <property type="entry name" value="NICOTINATE-NUCLEOTIDE ADENYLYLTRANSFERASE-RELATED"/>
    <property type="match status" value="1"/>
</dbReference>
<dbReference type="InterPro" id="IPR005248">
    <property type="entry name" value="NadD/NMNAT"/>
</dbReference>
<evidence type="ECO:0000256" key="5">
    <source>
        <dbReference type="ARBA" id="ARBA00022679"/>
    </source>
</evidence>
<dbReference type="NCBIfam" id="TIGR00482">
    <property type="entry name" value="nicotinate (nicotinamide) nucleotide adenylyltransferase"/>
    <property type="match status" value="1"/>
</dbReference>
<dbReference type="HAMAP" id="MF_00244">
    <property type="entry name" value="NaMN_adenylyltr"/>
    <property type="match status" value="1"/>
</dbReference>
<dbReference type="NCBIfam" id="NF000840">
    <property type="entry name" value="PRK00071.1-3"/>
    <property type="match status" value="1"/>
</dbReference>
<evidence type="ECO:0000256" key="2">
    <source>
        <dbReference type="ARBA" id="ARBA00005019"/>
    </source>
</evidence>
<keyword evidence="8 11" id="KW-0067">ATP-binding</keyword>
<evidence type="ECO:0000256" key="6">
    <source>
        <dbReference type="ARBA" id="ARBA00022695"/>
    </source>
</evidence>
<dbReference type="Proteomes" id="UP001575181">
    <property type="component" value="Unassembled WGS sequence"/>
</dbReference>
<evidence type="ECO:0000256" key="1">
    <source>
        <dbReference type="ARBA" id="ARBA00002324"/>
    </source>
</evidence>
<keyword evidence="5 11" id="KW-0808">Transferase</keyword>
<dbReference type="EMBL" id="JBGUAW010000003">
    <property type="protein sequence ID" value="MFA9460404.1"/>
    <property type="molecule type" value="Genomic_DNA"/>
</dbReference>
<comment type="similarity">
    <text evidence="3 11">Belongs to the NadD family.</text>
</comment>
<accession>A0ABV4TUW0</accession>
<keyword evidence="9 11" id="KW-0520">NAD</keyword>
<dbReference type="PANTHER" id="PTHR39321:SF3">
    <property type="entry name" value="PHOSPHOPANTETHEINE ADENYLYLTRANSFERASE"/>
    <property type="match status" value="1"/>
</dbReference>
<comment type="catalytic activity">
    <reaction evidence="10 11">
        <text>nicotinate beta-D-ribonucleotide + ATP + H(+) = deamido-NAD(+) + diphosphate</text>
        <dbReference type="Rhea" id="RHEA:22860"/>
        <dbReference type="ChEBI" id="CHEBI:15378"/>
        <dbReference type="ChEBI" id="CHEBI:30616"/>
        <dbReference type="ChEBI" id="CHEBI:33019"/>
        <dbReference type="ChEBI" id="CHEBI:57502"/>
        <dbReference type="ChEBI" id="CHEBI:58437"/>
        <dbReference type="EC" id="2.7.7.18"/>
    </reaction>
</comment>
<evidence type="ECO:0000256" key="11">
    <source>
        <dbReference type="HAMAP-Rule" id="MF_00244"/>
    </source>
</evidence>
<gene>
    <name evidence="11 13" type="primary">nadD</name>
    <name evidence="13" type="ORF">ACERLL_06130</name>
</gene>
<keyword evidence="7 11" id="KW-0547">Nucleotide-binding</keyword>
<keyword evidence="4 11" id="KW-0662">Pyridine nucleotide biosynthesis</keyword>